<dbReference type="GO" id="GO:0008270">
    <property type="term" value="F:zinc ion binding"/>
    <property type="evidence" value="ECO:0007669"/>
    <property type="project" value="InterPro"/>
</dbReference>
<organism evidence="4 5">
    <name type="scientific">Natronocalculus amylovorans</name>
    <dbReference type="NCBI Taxonomy" id="2917812"/>
    <lineage>
        <taxon>Archaea</taxon>
        <taxon>Methanobacteriati</taxon>
        <taxon>Methanobacteriota</taxon>
        <taxon>Stenosarchaea group</taxon>
        <taxon>Halobacteria</taxon>
        <taxon>Halobacteriales</taxon>
        <taxon>Haloferacaceae</taxon>
        <taxon>Natronocalculus</taxon>
    </lineage>
</organism>
<protein>
    <submittedName>
        <fullName evidence="4">HNH endonuclease</fullName>
    </submittedName>
</protein>
<dbReference type="RefSeq" id="WP_250582719.1">
    <property type="nucleotide sequence ID" value="NZ_JAKRVX010000001.1"/>
</dbReference>
<feature type="domain" description="HNH nuclease" evidence="3">
    <location>
        <begin position="129"/>
        <end position="193"/>
    </location>
</feature>
<reference evidence="4" key="1">
    <citation type="journal article" date="2022" name="Syst. Appl. Microbiol.">
        <title>Natronocalculus amylovorans gen. nov., sp. nov., and Natranaeroarchaeum aerophilus sp. nov., dominant culturable amylolytic natronoarchaea from hypersaline soda lakes in southwestern Siberia.</title>
        <authorList>
            <person name="Sorokin D.Y."/>
            <person name="Elcheninov A.G."/>
            <person name="Khizhniak T.V."/>
            <person name="Koenen M."/>
            <person name="Bale N.J."/>
            <person name="Damste J.S.S."/>
            <person name="Kublanov I.V."/>
        </authorList>
    </citation>
    <scope>NUCLEOTIDE SEQUENCE</scope>
    <source>
        <strain evidence="4">AArc-St2</strain>
    </source>
</reference>
<dbReference type="AlphaFoldDB" id="A0AAE3FVQ3"/>
<dbReference type="Gene3D" id="1.10.30.50">
    <property type="match status" value="1"/>
</dbReference>
<evidence type="ECO:0000313" key="5">
    <source>
        <dbReference type="Proteomes" id="UP001203207"/>
    </source>
</evidence>
<reference evidence="4" key="2">
    <citation type="submission" date="2022-02" db="EMBL/GenBank/DDBJ databases">
        <authorList>
            <person name="Elcheninov A.G."/>
            <person name="Sorokin D.Y."/>
            <person name="Kublanov I.V."/>
        </authorList>
    </citation>
    <scope>NUCLEOTIDE SEQUENCE</scope>
    <source>
        <strain evidence="4">AArc-St2</strain>
    </source>
</reference>
<dbReference type="GO" id="GO:0004519">
    <property type="term" value="F:endonuclease activity"/>
    <property type="evidence" value="ECO:0007669"/>
    <property type="project" value="UniProtKB-KW"/>
</dbReference>
<keyword evidence="5" id="KW-1185">Reference proteome</keyword>
<dbReference type="SMART" id="SM00507">
    <property type="entry name" value="HNHc"/>
    <property type="match status" value="1"/>
</dbReference>
<gene>
    <name evidence="4" type="ORF">AArcSt2_02610</name>
</gene>
<dbReference type="PANTHER" id="PTHR41286">
    <property type="entry name" value="HNH NUCLEASE YAJD-RELATED"/>
    <property type="match status" value="1"/>
</dbReference>
<accession>A0AAE3FVQ3</accession>
<name>A0AAE3FVQ3_9EURY</name>
<dbReference type="InterPro" id="IPR003615">
    <property type="entry name" value="HNH_nuc"/>
</dbReference>
<dbReference type="GO" id="GO:0016787">
    <property type="term" value="F:hydrolase activity"/>
    <property type="evidence" value="ECO:0007669"/>
    <property type="project" value="UniProtKB-KW"/>
</dbReference>
<evidence type="ECO:0000313" key="4">
    <source>
        <dbReference type="EMBL" id="MCL9815825.1"/>
    </source>
</evidence>
<sequence>MPRSGKHAPNYQGAKETATCEICASEFDYYPSEKKGLYCSTCVETENWRNTPDLSGEHNGKWNGGKLKLECETCGVPVHRYPSNVGEHGVFCGTECRSAWLSEHYTGENHPHWRGGSSGTSAYGPGWAKMRRRALERDAYTCQHCGTTKEELGRNPDVHHIIPVRAFVEMPVMMVEDAHYLENLVSLCILCHRKAEFGKISQKELKAACV</sequence>
<dbReference type="GO" id="GO:0003676">
    <property type="term" value="F:nucleic acid binding"/>
    <property type="evidence" value="ECO:0007669"/>
    <property type="project" value="InterPro"/>
</dbReference>
<dbReference type="Pfam" id="PF01844">
    <property type="entry name" value="HNH"/>
    <property type="match status" value="1"/>
</dbReference>
<keyword evidence="4" id="KW-0255">Endonuclease</keyword>
<proteinExistence type="predicted"/>
<keyword evidence="1" id="KW-0540">Nuclease</keyword>
<evidence type="ECO:0000256" key="2">
    <source>
        <dbReference type="ARBA" id="ARBA00022801"/>
    </source>
</evidence>
<dbReference type="GO" id="GO:0005829">
    <property type="term" value="C:cytosol"/>
    <property type="evidence" value="ECO:0007669"/>
    <property type="project" value="TreeGrafter"/>
</dbReference>
<dbReference type="PANTHER" id="PTHR41286:SF1">
    <property type="entry name" value="HNH NUCLEASE YAJD-RELATED"/>
    <property type="match status" value="1"/>
</dbReference>
<dbReference type="InterPro" id="IPR002711">
    <property type="entry name" value="HNH"/>
</dbReference>
<dbReference type="Proteomes" id="UP001203207">
    <property type="component" value="Unassembled WGS sequence"/>
</dbReference>
<evidence type="ECO:0000256" key="1">
    <source>
        <dbReference type="ARBA" id="ARBA00022722"/>
    </source>
</evidence>
<evidence type="ECO:0000259" key="3">
    <source>
        <dbReference type="SMART" id="SM00507"/>
    </source>
</evidence>
<comment type="caution">
    <text evidence="4">The sequence shown here is derived from an EMBL/GenBank/DDBJ whole genome shotgun (WGS) entry which is preliminary data.</text>
</comment>
<dbReference type="EMBL" id="JAKRVX010000001">
    <property type="protein sequence ID" value="MCL9815825.1"/>
    <property type="molecule type" value="Genomic_DNA"/>
</dbReference>
<dbReference type="CDD" id="cd00085">
    <property type="entry name" value="HNHc"/>
    <property type="match status" value="1"/>
</dbReference>
<keyword evidence="2" id="KW-0378">Hydrolase</keyword>